<reference evidence="1 2" key="1">
    <citation type="journal article" date="2015" name="Genome Announc.">
        <title>Expanding the biotechnology potential of lactobacilli through comparative genomics of 213 strains and associated genera.</title>
        <authorList>
            <person name="Sun Z."/>
            <person name="Harris H.M."/>
            <person name="McCann A."/>
            <person name="Guo C."/>
            <person name="Argimon S."/>
            <person name="Zhang W."/>
            <person name="Yang X."/>
            <person name="Jeffery I.B."/>
            <person name="Cooney J.C."/>
            <person name="Kagawa T.F."/>
            <person name="Liu W."/>
            <person name="Song Y."/>
            <person name="Salvetti E."/>
            <person name="Wrobel A."/>
            <person name="Rasinkangas P."/>
            <person name="Parkhill J."/>
            <person name="Rea M.C."/>
            <person name="O'Sullivan O."/>
            <person name="Ritari J."/>
            <person name="Douillard F.P."/>
            <person name="Paul Ross R."/>
            <person name="Yang R."/>
            <person name="Briner A.E."/>
            <person name="Felis G.E."/>
            <person name="de Vos W.M."/>
            <person name="Barrangou R."/>
            <person name="Klaenhammer T.R."/>
            <person name="Caufield P.W."/>
            <person name="Cui Y."/>
            <person name="Zhang H."/>
            <person name="O'Toole P.W."/>
        </authorList>
    </citation>
    <scope>NUCLEOTIDE SEQUENCE [LARGE SCALE GENOMIC DNA]</scope>
    <source>
        <strain evidence="1 2">DSM 16982</strain>
    </source>
</reference>
<sequence length="68" mass="8007">MPKVWTDWFETYNLPQDMMVLELAKLYNGRIRNQLDVDLYNAIVSKDNVLTVWDCLNAIRSECEPSNI</sequence>
<keyword evidence="2" id="KW-1185">Reference proteome</keyword>
<proteinExistence type="predicted"/>
<comment type="caution">
    <text evidence="1">The sequence shown here is derived from an EMBL/GenBank/DDBJ whole genome shotgun (WGS) entry which is preliminary data.</text>
</comment>
<organism evidence="1 2">
    <name type="scientific">Companilactobacillus nantensis DSM 16982</name>
    <dbReference type="NCBI Taxonomy" id="1423774"/>
    <lineage>
        <taxon>Bacteria</taxon>
        <taxon>Bacillati</taxon>
        <taxon>Bacillota</taxon>
        <taxon>Bacilli</taxon>
        <taxon>Lactobacillales</taxon>
        <taxon>Lactobacillaceae</taxon>
        <taxon>Companilactobacillus</taxon>
    </lineage>
</organism>
<dbReference type="EMBL" id="AZFV01000018">
    <property type="protein sequence ID" value="KRM15930.1"/>
    <property type="molecule type" value="Genomic_DNA"/>
</dbReference>
<dbReference type="Proteomes" id="UP000051302">
    <property type="component" value="Unassembled WGS sequence"/>
</dbReference>
<evidence type="ECO:0000313" key="2">
    <source>
        <dbReference type="Proteomes" id="UP000051302"/>
    </source>
</evidence>
<name>A0A0R1WD08_9LACO</name>
<dbReference type="STRING" id="1423774.FD31_GL000829"/>
<dbReference type="AlphaFoldDB" id="A0A0R1WD08"/>
<protein>
    <submittedName>
        <fullName evidence="1">Uncharacterized protein</fullName>
    </submittedName>
</protein>
<gene>
    <name evidence="1" type="ORF">FD31_GL000829</name>
</gene>
<dbReference type="PATRIC" id="fig|1423774.3.peg.861"/>
<evidence type="ECO:0000313" key="1">
    <source>
        <dbReference type="EMBL" id="KRM15930.1"/>
    </source>
</evidence>
<accession>A0A0R1WD08</accession>